<sequence length="98" mass="10775">MPADTEKKLPAVVVTIQAGVVQFVATSEAMDVLVVNYDDDVVEDLPPSEITLVHQRGKALNEVEPAQVYLCGSNPDEIQPEHVNWRVAKYNETNGKEA</sequence>
<dbReference type="KEGG" id="dtl:H8F01_00535"/>
<keyword evidence="2" id="KW-1185">Reference proteome</keyword>
<protein>
    <submittedName>
        <fullName evidence="1">Uncharacterized protein</fullName>
    </submittedName>
</protein>
<name>A0A7G8Q4J4_9GAMM</name>
<dbReference type="AlphaFoldDB" id="A0A7G8Q4J4"/>
<gene>
    <name evidence="1" type="ORF">H8F01_00535</name>
</gene>
<dbReference type="EMBL" id="CP060412">
    <property type="protein sequence ID" value="QNK01702.1"/>
    <property type="molecule type" value="Genomic_DNA"/>
</dbReference>
<reference evidence="1 2" key="1">
    <citation type="submission" date="2020-08" db="EMBL/GenBank/DDBJ databases">
        <title>Dyella sp. G9 isolated from forest soil.</title>
        <authorList>
            <person name="Fu J."/>
            <person name="Qiu L."/>
        </authorList>
    </citation>
    <scope>NUCLEOTIDE SEQUENCE [LARGE SCALE GENOMIC DNA]</scope>
    <source>
        <strain evidence="1 2">G9</strain>
    </source>
</reference>
<evidence type="ECO:0000313" key="1">
    <source>
        <dbReference type="EMBL" id="QNK01702.1"/>
    </source>
</evidence>
<accession>A0A7G8Q4J4</accession>
<dbReference type="Proteomes" id="UP000515873">
    <property type="component" value="Chromosome"/>
</dbReference>
<proteinExistence type="predicted"/>
<organism evidence="1 2">
    <name type="scientific">Dyella telluris</name>
    <dbReference type="NCBI Taxonomy" id="2763498"/>
    <lineage>
        <taxon>Bacteria</taxon>
        <taxon>Pseudomonadati</taxon>
        <taxon>Pseudomonadota</taxon>
        <taxon>Gammaproteobacteria</taxon>
        <taxon>Lysobacterales</taxon>
        <taxon>Rhodanobacteraceae</taxon>
        <taxon>Dyella</taxon>
    </lineage>
</organism>
<dbReference type="RefSeq" id="WP_187057161.1">
    <property type="nucleotide sequence ID" value="NZ_CP060412.1"/>
</dbReference>
<evidence type="ECO:0000313" key="2">
    <source>
        <dbReference type="Proteomes" id="UP000515873"/>
    </source>
</evidence>